<reference evidence="8 9" key="1">
    <citation type="submission" date="2016-03" db="EMBL/GenBank/DDBJ databases">
        <authorList>
            <person name="Ploux O."/>
        </authorList>
    </citation>
    <scope>NUCLEOTIDE SEQUENCE [LARGE SCALE GENOMIC DNA]</scope>
    <source>
        <strain evidence="8 9">UAMH 11012</strain>
    </source>
</reference>
<feature type="compositionally biased region" description="Basic and acidic residues" evidence="5">
    <location>
        <begin position="28"/>
        <end position="38"/>
    </location>
</feature>
<feature type="transmembrane region" description="Helical" evidence="6">
    <location>
        <begin position="218"/>
        <end position="238"/>
    </location>
</feature>
<dbReference type="EMBL" id="FJOG01000029">
    <property type="protein sequence ID" value="CZR65030.1"/>
    <property type="molecule type" value="Genomic_DNA"/>
</dbReference>
<feature type="transmembrane region" description="Helical" evidence="6">
    <location>
        <begin position="398"/>
        <end position="417"/>
    </location>
</feature>
<feature type="domain" description="Major facilitator superfamily (MFS) profile" evidence="7">
    <location>
        <begin position="91"/>
        <end position="515"/>
    </location>
</feature>
<name>A0A1L7XJ10_9HELO</name>
<evidence type="ECO:0000256" key="6">
    <source>
        <dbReference type="SAM" id="Phobius"/>
    </source>
</evidence>
<dbReference type="PANTHER" id="PTHR23502:SF159">
    <property type="entry name" value="TRANSPORTER, PUTATIVE (AFU_ORTHOLOGUE AFUA_4G14230)-RELATED"/>
    <property type="match status" value="1"/>
</dbReference>
<feature type="transmembrane region" description="Helical" evidence="6">
    <location>
        <begin position="429"/>
        <end position="451"/>
    </location>
</feature>
<dbReference type="STRING" id="576137.A0A1L7XJ10"/>
<evidence type="ECO:0000256" key="5">
    <source>
        <dbReference type="SAM" id="MobiDB-lite"/>
    </source>
</evidence>
<feature type="transmembrane region" description="Helical" evidence="6">
    <location>
        <begin position="245"/>
        <end position="265"/>
    </location>
</feature>
<evidence type="ECO:0000256" key="4">
    <source>
        <dbReference type="ARBA" id="ARBA00023136"/>
    </source>
</evidence>
<dbReference type="AlphaFoldDB" id="A0A1L7XJ10"/>
<dbReference type="Pfam" id="PF07690">
    <property type="entry name" value="MFS_1"/>
    <property type="match status" value="1"/>
</dbReference>
<feature type="transmembrane region" description="Helical" evidence="6">
    <location>
        <begin position="157"/>
        <end position="179"/>
    </location>
</feature>
<dbReference type="GO" id="GO:0005886">
    <property type="term" value="C:plasma membrane"/>
    <property type="evidence" value="ECO:0007669"/>
    <property type="project" value="TreeGrafter"/>
</dbReference>
<evidence type="ECO:0000256" key="2">
    <source>
        <dbReference type="ARBA" id="ARBA00022692"/>
    </source>
</evidence>
<comment type="subcellular location">
    <subcellularLocation>
        <location evidence="1">Membrane</location>
        <topology evidence="1">Multi-pass membrane protein</topology>
    </subcellularLocation>
</comment>
<dbReference type="PANTHER" id="PTHR23502">
    <property type="entry name" value="MAJOR FACILITATOR SUPERFAMILY"/>
    <property type="match status" value="1"/>
</dbReference>
<dbReference type="PROSITE" id="PS50850">
    <property type="entry name" value="MFS"/>
    <property type="match status" value="1"/>
</dbReference>
<evidence type="ECO:0000259" key="7">
    <source>
        <dbReference type="PROSITE" id="PS50850"/>
    </source>
</evidence>
<dbReference type="Proteomes" id="UP000184330">
    <property type="component" value="Unassembled WGS sequence"/>
</dbReference>
<accession>A0A1L7XJ10</accession>
<organism evidence="8 9">
    <name type="scientific">Phialocephala subalpina</name>
    <dbReference type="NCBI Taxonomy" id="576137"/>
    <lineage>
        <taxon>Eukaryota</taxon>
        <taxon>Fungi</taxon>
        <taxon>Dikarya</taxon>
        <taxon>Ascomycota</taxon>
        <taxon>Pezizomycotina</taxon>
        <taxon>Leotiomycetes</taxon>
        <taxon>Helotiales</taxon>
        <taxon>Mollisiaceae</taxon>
        <taxon>Phialocephala</taxon>
        <taxon>Phialocephala fortinii species complex</taxon>
    </lineage>
</organism>
<feature type="transmembrane region" description="Helical" evidence="6">
    <location>
        <begin position="318"/>
        <end position="343"/>
    </location>
</feature>
<proteinExistence type="predicted"/>
<keyword evidence="3 6" id="KW-1133">Transmembrane helix</keyword>
<feature type="transmembrane region" description="Helical" evidence="6">
    <location>
        <begin position="355"/>
        <end position="377"/>
    </location>
</feature>
<dbReference type="OrthoDB" id="2533084at2759"/>
<keyword evidence="4 6" id="KW-0472">Membrane</keyword>
<feature type="compositionally biased region" description="Basic and acidic residues" evidence="5">
    <location>
        <begin position="1"/>
        <end position="11"/>
    </location>
</feature>
<feature type="transmembrane region" description="Helical" evidence="6">
    <location>
        <begin position="458"/>
        <end position="479"/>
    </location>
</feature>
<dbReference type="Gene3D" id="1.20.1250.20">
    <property type="entry name" value="MFS general substrate transporter like domains"/>
    <property type="match status" value="1"/>
</dbReference>
<dbReference type="SUPFAM" id="SSF103473">
    <property type="entry name" value="MFS general substrate transporter"/>
    <property type="match status" value="1"/>
</dbReference>
<keyword evidence="2 6" id="KW-0812">Transmembrane</keyword>
<evidence type="ECO:0000313" key="9">
    <source>
        <dbReference type="Proteomes" id="UP000184330"/>
    </source>
</evidence>
<dbReference type="InterPro" id="IPR011701">
    <property type="entry name" value="MFS"/>
</dbReference>
<evidence type="ECO:0000313" key="8">
    <source>
        <dbReference type="EMBL" id="CZR65030.1"/>
    </source>
</evidence>
<keyword evidence="9" id="KW-1185">Reference proteome</keyword>
<feature type="compositionally biased region" description="Low complexity" evidence="5">
    <location>
        <begin position="16"/>
        <end position="27"/>
    </location>
</feature>
<protein>
    <submittedName>
        <fullName evidence="8">Related to HOL1 protein</fullName>
    </submittedName>
</protein>
<dbReference type="GO" id="GO:0022857">
    <property type="term" value="F:transmembrane transporter activity"/>
    <property type="evidence" value="ECO:0007669"/>
    <property type="project" value="InterPro"/>
</dbReference>
<evidence type="ECO:0000256" key="1">
    <source>
        <dbReference type="ARBA" id="ARBA00004141"/>
    </source>
</evidence>
<evidence type="ECO:0000256" key="3">
    <source>
        <dbReference type="ARBA" id="ARBA00022989"/>
    </source>
</evidence>
<dbReference type="InterPro" id="IPR036259">
    <property type="entry name" value="MFS_trans_sf"/>
</dbReference>
<sequence>MAGTSDEKNHFESVLPTSPASASSDEAPAPHHNVDTEKNASSGGTYFVKETTADANDGLKVAKDGVTVLIPQPSDDVEDPLNWSWLRKHKVLAALLLPSLLTDWGMTWGTTLFEAQAVTFHMSIPDVARSVSGGIFLQGPGGVFAVPFVQKYGRLPVLFWSQILGFITVLIATFMPSYASFTAFRALQGFVATSPQVIGLSVVHDLFFFHERARKVNIWAFTFLLGPFLGPFISSFLLSKISWQLDMGVLAMFYGVSAILVVLLGEETLYDREKSVKPTAGASKFSILIGIAGARAKAQTSLMLVSKQLLELLFKPQLLLPTLYIMLLFTWAIGIVTTVTQFIRPPPYLLNDTQASLFYLAPMVGAVVGELWGHWFNDFLCNRYIKTHNGQYQPENRLWAVWPACAFGIGAMVLYGQTLQKELPVIGLAAAWALMTFSQVASTTAISAYALDIFPHHAALASSWINFWRTTGGFCVTYFQTQWVAKSGAAVTFGIQGAIIAFGFIFIIITQVWGVKWRHKYPAPAVAEI</sequence>
<feature type="transmembrane region" description="Helical" evidence="6">
    <location>
        <begin position="491"/>
        <end position="513"/>
    </location>
</feature>
<feature type="region of interest" description="Disordered" evidence="5">
    <location>
        <begin position="1"/>
        <end position="43"/>
    </location>
</feature>
<gene>
    <name evidence="8" type="ORF">PAC_14930</name>
</gene>
<dbReference type="InterPro" id="IPR020846">
    <property type="entry name" value="MFS_dom"/>
</dbReference>